<evidence type="ECO:0000313" key="4">
    <source>
        <dbReference type="Proteomes" id="UP000070134"/>
    </source>
</evidence>
<evidence type="ECO:0000313" key="3">
    <source>
        <dbReference type="EMBL" id="AMM34309.1"/>
    </source>
</evidence>
<keyword evidence="2" id="KW-0812">Transmembrane</keyword>
<feature type="region of interest" description="Disordered" evidence="1">
    <location>
        <begin position="1"/>
        <end position="20"/>
    </location>
</feature>
<feature type="transmembrane region" description="Helical" evidence="2">
    <location>
        <begin position="96"/>
        <end position="129"/>
    </location>
</feature>
<dbReference type="OrthoDB" id="3253635at2"/>
<proteinExistence type="predicted"/>
<keyword evidence="2" id="KW-1133">Transmembrane helix</keyword>
<dbReference type="AlphaFoldDB" id="A0A127A4F3"/>
<keyword evidence="2" id="KW-0472">Membrane</keyword>
<dbReference type="KEGG" id="satk:SA2016_3651"/>
<gene>
    <name evidence="3" type="ORF">SA2016_3651</name>
</gene>
<reference evidence="3 4" key="1">
    <citation type="submission" date="2016-02" db="EMBL/GenBank/DDBJ databases">
        <title>Complete genome of Sinomonas atrocyanea KCTC 3377.</title>
        <authorList>
            <person name="Kim K.M."/>
        </authorList>
    </citation>
    <scope>NUCLEOTIDE SEQUENCE [LARGE SCALE GENOMIC DNA]</scope>
    <source>
        <strain evidence="3 4">KCTC 3377</strain>
    </source>
</reference>
<dbReference type="Proteomes" id="UP000070134">
    <property type="component" value="Chromosome"/>
</dbReference>
<keyword evidence="4" id="KW-1185">Reference proteome</keyword>
<dbReference type="RefSeq" id="WP_066500841.1">
    <property type="nucleotide sequence ID" value="NZ_BJMO01000087.1"/>
</dbReference>
<protein>
    <submittedName>
        <fullName evidence="3">DoxX family protein</fullName>
    </submittedName>
</protein>
<evidence type="ECO:0000256" key="2">
    <source>
        <dbReference type="SAM" id="Phobius"/>
    </source>
</evidence>
<name>A0A127A4F3_9MICC</name>
<feature type="compositionally biased region" description="Low complexity" evidence="1">
    <location>
        <begin position="7"/>
        <end position="20"/>
    </location>
</feature>
<evidence type="ECO:0000256" key="1">
    <source>
        <dbReference type="SAM" id="MobiDB-lite"/>
    </source>
</evidence>
<organism evidence="3 4">
    <name type="scientific">Sinomonas atrocyanea</name>
    <dbReference type="NCBI Taxonomy" id="37927"/>
    <lineage>
        <taxon>Bacteria</taxon>
        <taxon>Bacillati</taxon>
        <taxon>Actinomycetota</taxon>
        <taxon>Actinomycetes</taxon>
        <taxon>Micrococcales</taxon>
        <taxon>Micrococcaceae</taxon>
        <taxon>Sinomonas</taxon>
    </lineage>
</organism>
<dbReference type="STRING" id="37927.SA2016_3651"/>
<dbReference type="EMBL" id="CP014518">
    <property type="protein sequence ID" value="AMM34309.1"/>
    <property type="molecule type" value="Genomic_DNA"/>
</dbReference>
<sequence>MTTTTSPIAPVRPEAAPAPAAPAAPASAARLLAVLRILLGFMLVWDVVDKVFGLGISTAAAKSWLAGVSPTAGYLASLHGPAGILAPLAGQAWVDWAFMGGMLLIGAALMLGIGLRAAAAAGTLLFALLWVSAMPTQNNPFVDEHVVFALLLWVFATTRAGDTWGFGRPWDALAAQRVAWLRQLG</sequence>
<accession>A0A127A4F3</accession>